<evidence type="ECO:0000256" key="6">
    <source>
        <dbReference type="ARBA" id="ARBA00023002"/>
    </source>
</evidence>
<dbReference type="Pfam" id="PF20628">
    <property type="entry name" value="Dyp_perox_C"/>
    <property type="match status" value="1"/>
</dbReference>
<keyword evidence="4" id="KW-0479">Metal-binding</keyword>
<comment type="cofactor">
    <cofactor evidence="1">
        <name>heme b</name>
        <dbReference type="ChEBI" id="CHEBI:60344"/>
    </cofactor>
</comment>
<evidence type="ECO:0000256" key="4">
    <source>
        <dbReference type="ARBA" id="ARBA00022723"/>
    </source>
</evidence>
<comment type="similarity">
    <text evidence="8">Belongs to the DyP-type peroxidase family.</text>
</comment>
<evidence type="ECO:0000256" key="2">
    <source>
        <dbReference type="ARBA" id="ARBA00022559"/>
    </source>
</evidence>
<evidence type="ECO:0000256" key="7">
    <source>
        <dbReference type="ARBA" id="ARBA00023004"/>
    </source>
</evidence>
<proteinExistence type="inferred from homology"/>
<dbReference type="InterPro" id="IPR048328">
    <property type="entry name" value="Dyp_perox_C"/>
</dbReference>
<evidence type="ECO:0000313" key="11">
    <source>
        <dbReference type="Proteomes" id="UP000475214"/>
    </source>
</evidence>
<feature type="domain" description="Dyp-type peroxidase C-terminal" evidence="9">
    <location>
        <begin position="135"/>
        <end position="303"/>
    </location>
</feature>
<keyword evidence="5" id="KW-0732">Signal</keyword>
<keyword evidence="2 10" id="KW-0575">Peroxidase</keyword>
<dbReference type="EMBL" id="JAAGOA010000021">
    <property type="protein sequence ID" value="NEE03289.1"/>
    <property type="molecule type" value="Genomic_DNA"/>
</dbReference>
<dbReference type="GO" id="GO:0046872">
    <property type="term" value="F:metal ion binding"/>
    <property type="evidence" value="ECO:0007669"/>
    <property type="project" value="UniProtKB-KW"/>
</dbReference>
<dbReference type="SUPFAM" id="SSF54909">
    <property type="entry name" value="Dimeric alpha+beta barrel"/>
    <property type="match status" value="1"/>
</dbReference>
<gene>
    <name evidence="10" type="ORF">G1H10_24275</name>
</gene>
<evidence type="ECO:0000256" key="3">
    <source>
        <dbReference type="ARBA" id="ARBA00022617"/>
    </source>
</evidence>
<evidence type="ECO:0000256" key="5">
    <source>
        <dbReference type="ARBA" id="ARBA00022729"/>
    </source>
</evidence>
<evidence type="ECO:0000313" key="10">
    <source>
        <dbReference type="EMBL" id="NEE03289.1"/>
    </source>
</evidence>
<comment type="caution">
    <text evidence="10">The sequence shown here is derived from an EMBL/GenBank/DDBJ whole genome shotgun (WGS) entry which is preliminary data.</text>
</comment>
<name>A0A6L9SE33_9ACTN</name>
<accession>A0A6L9SE33</accession>
<reference evidence="10 11" key="1">
    <citation type="submission" date="2020-02" db="EMBL/GenBank/DDBJ databases">
        <authorList>
            <person name="Li X.-J."/>
            <person name="Han X.-M."/>
        </authorList>
    </citation>
    <scope>NUCLEOTIDE SEQUENCE [LARGE SCALE GENOMIC DNA]</scope>
    <source>
        <strain evidence="10 11">CCTCC AB 2017055</strain>
    </source>
</reference>
<keyword evidence="11" id="KW-1185">Reference proteome</keyword>
<dbReference type="PROSITE" id="PS51404">
    <property type="entry name" value="DYP_PEROXIDASE"/>
    <property type="match status" value="1"/>
</dbReference>
<dbReference type="GO" id="GO:0020037">
    <property type="term" value="F:heme binding"/>
    <property type="evidence" value="ECO:0007669"/>
    <property type="project" value="InterPro"/>
</dbReference>
<evidence type="ECO:0000256" key="1">
    <source>
        <dbReference type="ARBA" id="ARBA00001970"/>
    </source>
</evidence>
<evidence type="ECO:0000259" key="9">
    <source>
        <dbReference type="Pfam" id="PF20628"/>
    </source>
</evidence>
<keyword evidence="6" id="KW-0560">Oxidoreductase</keyword>
<dbReference type="NCBIfam" id="TIGR01413">
    <property type="entry name" value="Dyp_perox_fam"/>
    <property type="match status" value="1"/>
</dbReference>
<dbReference type="PANTHER" id="PTHR30521:SF4">
    <property type="entry name" value="DEFERROCHELATASE"/>
    <property type="match status" value="1"/>
</dbReference>
<keyword evidence="7" id="KW-0408">Iron</keyword>
<evidence type="ECO:0000256" key="8">
    <source>
        <dbReference type="ARBA" id="ARBA00025737"/>
    </source>
</evidence>
<dbReference type="AlphaFoldDB" id="A0A6L9SE33"/>
<protein>
    <submittedName>
        <fullName evidence="10">Dyp-type peroxidase</fullName>
    </submittedName>
</protein>
<dbReference type="GO" id="GO:0005829">
    <property type="term" value="C:cytosol"/>
    <property type="evidence" value="ECO:0007669"/>
    <property type="project" value="TreeGrafter"/>
</dbReference>
<organism evidence="10 11">
    <name type="scientific">Phytoactinopolyspora halotolerans</name>
    <dbReference type="NCBI Taxonomy" id="1981512"/>
    <lineage>
        <taxon>Bacteria</taxon>
        <taxon>Bacillati</taxon>
        <taxon>Actinomycetota</taxon>
        <taxon>Actinomycetes</taxon>
        <taxon>Jiangellales</taxon>
        <taxon>Jiangellaceae</taxon>
        <taxon>Phytoactinopolyspora</taxon>
    </lineage>
</organism>
<sequence>MVPQQFSLTVVVDVPGAGDPSFLPALGDQLLTLLDGGVHDAGDLTVTIGIGPRLVAAVDGALPAAGPLPAFLGDAELASDRAGGDLLLLASGSDPVVLPKAVDALLAVLSAPLPEGKERWRQFGFRGPGADGVVRNAFGFHDGIVVPRGEAELRENVWVQEDPRVAGGTVAVVRRLRMDTRAFTALPVAEQESAVGRRRSDGAPLSGGGRMAEVDLTAKTADGQYVTPLGSHARAAHPSTTGSALMLRRGYSYAEGDETGLMFISFQRDLRTFVATQHRLDEQDAMMRFVTPTASASFLVPPGFDRDRPLGASLLE</sequence>
<keyword evidence="3" id="KW-0349">Heme</keyword>
<dbReference type="InterPro" id="IPR011008">
    <property type="entry name" value="Dimeric_a/b-barrel"/>
</dbReference>
<dbReference type="GO" id="GO:0004601">
    <property type="term" value="F:peroxidase activity"/>
    <property type="evidence" value="ECO:0007669"/>
    <property type="project" value="UniProtKB-KW"/>
</dbReference>
<dbReference type="PANTHER" id="PTHR30521">
    <property type="entry name" value="DEFERROCHELATASE/PEROXIDASE"/>
    <property type="match status" value="1"/>
</dbReference>
<dbReference type="Proteomes" id="UP000475214">
    <property type="component" value="Unassembled WGS sequence"/>
</dbReference>
<dbReference type="InterPro" id="IPR006314">
    <property type="entry name" value="Dyp_peroxidase"/>
</dbReference>